<feature type="transmembrane region" description="Helical" evidence="5">
    <location>
        <begin position="62"/>
        <end position="80"/>
    </location>
</feature>
<dbReference type="Proteomes" id="UP000250299">
    <property type="component" value="Chromosome"/>
</dbReference>
<feature type="transmembrane region" description="Helical" evidence="5">
    <location>
        <begin position="33"/>
        <end position="56"/>
    </location>
</feature>
<sequence length="363" mass="41671">MYRTIEDEVLKKSAPRELKAEFIQHEYERLHRFCVLIYLVSITAWFFYDLIISFIGGQGFTWRSWVFLSLFAIMVILLLFTRQARHFHWLNVLFVSTITIGTRLLIEGVDVKHQAAWSLLAASTTLYSASMLPLSRWSFFAAQVITWAVLNPFYSPELDLLDLKGVMTLSYTGFLGALTIYSFLALRKAKLYNFIMSKLLLDQAYIDTLTEIPNRRSFMTIADKQLHALPREHDHYLAMIDIDNFKKVNDVYGHDIGDEVLKRIAQNIKAVMSPYEYARLGGEEFAIYLAGVRREDAEALAAQLCQVVREYSGQHPVTVSIGLTRVLDDDTLNQALIKADAALYESKHTGKDRYTFHQELSVA</sequence>
<accession>A0A2Z4RER3</accession>
<dbReference type="EMBL" id="CP029693">
    <property type="protein sequence ID" value="AWY39482.1"/>
    <property type="molecule type" value="Genomic_DNA"/>
</dbReference>
<dbReference type="InterPro" id="IPR050469">
    <property type="entry name" value="Diguanylate_Cyclase"/>
</dbReference>
<dbReference type="NCBIfam" id="TIGR00254">
    <property type="entry name" value="GGDEF"/>
    <property type="match status" value="1"/>
</dbReference>
<dbReference type="Pfam" id="PF00990">
    <property type="entry name" value="GGDEF"/>
    <property type="match status" value="1"/>
</dbReference>
<dbReference type="GO" id="GO:0052621">
    <property type="term" value="F:diguanylate cyclase activity"/>
    <property type="evidence" value="ECO:0007669"/>
    <property type="project" value="UniProtKB-EC"/>
</dbReference>
<evidence type="ECO:0000313" key="7">
    <source>
        <dbReference type="EMBL" id="AWY39482.1"/>
    </source>
</evidence>
<comment type="subcellular location">
    <subcellularLocation>
        <location evidence="2">Cell inner membrane</location>
    </subcellularLocation>
</comment>
<dbReference type="EC" id="2.7.7.65" evidence="3"/>
<feature type="transmembrane region" description="Helical" evidence="5">
    <location>
        <begin position="87"/>
        <end position="106"/>
    </location>
</feature>
<reference evidence="7 8" key="1">
    <citation type="submission" date="2018-05" db="EMBL/GenBank/DDBJ databases">
        <title>Whole genome sequence of Pseudomonas putida JBC17.</title>
        <authorList>
            <person name="Lee Y.H."/>
            <person name="David K."/>
        </authorList>
    </citation>
    <scope>NUCLEOTIDE SEQUENCE [LARGE SCALE GENOMIC DNA]</scope>
    <source>
        <strain evidence="7 8">JBC17</strain>
    </source>
</reference>
<dbReference type="SUPFAM" id="SSF55073">
    <property type="entry name" value="Nucleotide cyclase"/>
    <property type="match status" value="1"/>
</dbReference>
<comment type="catalytic activity">
    <reaction evidence="4">
        <text>2 GTP = 3',3'-c-di-GMP + 2 diphosphate</text>
        <dbReference type="Rhea" id="RHEA:24898"/>
        <dbReference type="ChEBI" id="CHEBI:33019"/>
        <dbReference type="ChEBI" id="CHEBI:37565"/>
        <dbReference type="ChEBI" id="CHEBI:58805"/>
        <dbReference type="EC" id="2.7.7.65"/>
    </reaction>
</comment>
<feature type="transmembrane region" description="Helical" evidence="5">
    <location>
        <begin position="166"/>
        <end position="186"/>
    </location>
</feature>
<dbReference type="InterPro" id="IPR043128">
    <property type="entry name" value="Rev_trsase/Diguanyl_cyclase"/>
</dbReference>
<evidence type="ECO:0000256" key="5">
    <source>
        <dbReference type="SAM" id="Phobius"/>
    </source>
</evidence>
<dbReference type="OrthoDB" id="9812260at2"/>
<dbReference type="RefSeq" id="WP_110963256.1">
    <property type="nucleotide sequence ID" value="NZ_CP029693.1"/>
</dbReference>
<dbReference type="AlphaFoldDB" id="A0A2Z4RER3"/>
<dbReference type="InterPro" id="IPR029787">
    <property type="entry name" value="Nucleotide_cyclase"/>
</dbReference>
<dbReference type="GO" id="GO:0005886">
    <property type="term" value="C:plasma membrane"/>
    <property type="evidence" value="ECO:0007669"/>
    <property type="project" value="UniProtKB-SubCell"/>
</dbReference>
<evidence type="ECO:0000259" key="6">
    <source>
        <dbReference type="PROSITE" id="PS50887"/>
    </source>
</evidence>
<keyword evidence="5" id="KW-0812">Transmembrane</keyword>
<dbReference type="Gene3D" id="3.30.70.270">
    <property type="match status" value="1"/>
</dbReference>
<dbReference type="InterPro" id="IPR000160">
    <property type="entry name" value="GGDEF_dom"/>
</dbReference>
<dbReference type="FunFam" id="3.30.70.270:FF:000001">
    <property type="entry name" value="Diguanylate cyclase domain protein"/>
    <property type="match status" value="1"/>
</dbReference>
<dbReference type="PANTHER" id="PTHR45138:SF9">
    <property type="entry name" value="DIGUANYLATE CYCLASE DGCM-RELATED"/>
    <property type="match status" value="1"/>
</dbReference>
<evidence type="ECO:0000256" key="1">
    <source>
        <dbReference type="ARBA" id="ARBA00001946"/>
    </source>
</evidence>
<evidence type="ECO:0000256" key="2">
    <source>
        <dbReference type="ARBA" id="ARBA00004533"/>
    </source>
</evidence>
<keyword evidence="5" id="KW-1133">Transmembrane helix</keyword>
<protein>
    <recommendedName>
        <fullName evidence="3">diguanylate cyclase</fullName>
        <ecNumber evidence="3">2.7.7.65</ecNumber>
    </recommendedName>
</protein>
<keyword evidence="5" id="KW-0472">Membrane</keyword>
<comment type="cofactor">
    <cofactor evidence="1">
        <name>Mg(2+)</name>
        <dbReference type="ChEBI" id="CHEBI:18420"/>
    </cofactor>
</comment>
<evidence type="ECO:0000313" key="8">
    <source>
        <dbReference type="Proteomes" id="UP000250299"/>
    </source>
</evidence>
<feature type="domain" description="GGDEF" evidence="6">
    <location>
        <begin position="233"/>
        <end position="359"/>
    </location>
</feature>
<organism evidence="7 8">
    <name type="scientific">Pseudomonas putida</name>
    <name type="common">Arthrobacter siderocapsulatus</name>
    <dbReference type="NCBI Taxonomy" id="303"/>
    <lineage>
        <taxon>Bacteria</taxon>
        <taxon>Pseudomonadati</taxon>
        <taxon>Pseudomonadota</taxon>
        <taxon>Gammaproteobacteria</taxon>
        <taxon>Pseudomonadales</taxon>
        <taxon>Pseudomonadaceae</taxon>
        <taxon>Pseudomonas</taxon>
    </lineage>
</organism>
<gene>
    <name evidence="7" type="ORF">DKY63_06020</name>
</gene>
<dbReference type="PROSITE" id="PS50887">
    <property type="entry name" value="GGDEF"/>
    <property type="match status" value="1"/>
</dbReference>
<evidence type="ECO:0000256" key="3">
    <source>
        <dbReference type="ARBA" id="ARBA00012528"/>
    </source>
</evidence>
<evidence type="ECO:0000256" key="4">
    <source>
        <dbReference type="ARBA" id="ARBA00034247"/>
    </source>
</evidence>
<dbReference type="GO" id="GO:0043709">
    <property type="term" value="P:cell adhesion involved in single-species biofilm formation"/>
    <property type="evidence" value="ECO:0007669"/>
    <property type="project" value="TreeGrafter"/>
</dbReference>
<dbReference type="SMART" id="SM00267">
    <property type="entry name" value="GGDEF"/>
    <property type="match status" value="1"/>
</dbReference>
<proteinExistence type="predicted"/>
<name>A0A2Z4RER3_PSEPU</name>
<dbReference type="PANTHER" id="PTHR45138">
    <property type="entry name" value="REGULATORY COMPONENTS OF SENSORY TRANSDUCTION SYSTEM"/>
    <property type="match status" value="1"/>
</dbReference>
<dbReference type="GO" id="GO:1902201">
    <property type="term" value="P:negative regulation of bacterial-type flagellum-dependent cell motility"/>
    <property type="evidence" value="ECO:0007669"/>
    <property type="project" value="TreeGrafter"/>
</dbReference>
<dbReference type="CDD" id="cd01949">
    <property type="entry name" value="GGDEF"/>
    <property type="match status" value="1"/>
</dbReference>